<comment type="caution">
    <text evidence="3">The sequence shown here is derived from an EMBL/GenBank/DDBJ whole genome shotgun (WGS) entry which is preliminary data.</text>
</comment>
<feature type="transmembrane region" description="Helical" evidence="1">
    <location>
        <begin position="81"/>
        <end position="110"/>
    </location>
</feature>
<dbReference type="RefSeq" id="WP_282767474.1">
    <property type="nucleotide sequence ID" value="NZ_JASCTH010000068.1"/>
</dbReference>
<evidence type="ECO:0000259" key="2">
    <source>
        <dbReference type="Pfam" id="PF04024"/>
    </source>
</evidence>
<keyword evidence="4" id="KW-1185">Reference proteome</keyword>
<gene>
    <name evidence="3" type="ORF">QLQ12_46310</name>
</gene>
<protein>
    <submittedName>
        <fullName evidence="3">PspC domain-containing protein</fullName>
    </submittedName>
</protein>
<keyword evidence="1" id="KW-0472">Membrane</keyword>
<sequence length="179" mass="19486">MACPPRHLLRASERKFIAGVASGIADHLGISVLAVRAGFVALTAFAQIGILLYFAFWMILPSSRPARTTICRNLHRILGGGFLVTIALLGGGVTTAVILTCAVLGTVTFLHHLHRQFQAERTTRLRQQRRAEASLVLHDQMLQTLTLIQRQAADPRAVQQLASIPTEDPRGVIPPSPQT</sequence>
<organism evidence="3 4">
    <name type="scientific">Actinoplanes sandaracinus</name>
    <dbReference type="NCBI Taxonomy" id="3045177"/>
    <lineage>
        <taxon>Bacteria</taxon>
        <taxon>Bacillati</taxon>
        <taxon>Actinomycetota</taxon>
        <taxon>Actinomycetes</taxon>
        <taxon>Micromonosporales</taxon>
        <taxon>Micromonosporaceae</taxon>
        <taxon>Actinoplanes</taxon>
    </lineage>
</organism>
<name>A0ABT6X1Y8_9ACTN</name>
<evidence type="ECO:0000313" key="3">
    <source>
        <dbReference type="EMBL" id="MDI6106005.1"/>
    </source>
</evidence>
<proteinExistence type="predicted"/>
<keyword evidence="1" id="KW-0812">Transmembrane</keyword>
<dbReference type="InterPro" id="IPR007168">
    <property type="entry name" value="Phageshock_PspC_N"/>
</dbReference>
<keyword evidence="1" id="KW-1133">Transmembrane helix</keyword>
<feature type="transmembrane region" description="Helical" evidence="1">
    <location>
        <begin position="41"/>
        <end position="60"/>
    </location>
</feature>
<dbReference type="Pfam" id="PF04024">
    <property type="entry name" value="PspC"/>
    <property type="match status" value="1"/>
</dbReference>
<evidence type="ECO:0000313" key="4">
    <source>
        <dbReference type="Proteomes" id="UP001241758"/>
    </source>
</evidence>
<reference evidence="3 4" key="1">
    <citation type="submission" date="2023-05" db="EMBL/GenBank/DDBJ databases">
        <title>Actinoplanes sp. NEAU-A12 genome sequencing.</title>
        <authorList>
            <person name="Wang Z.-S."/>
        </authorList>
    </citation>
    <scope>NUCLEOTIDE SEQUENCE [LARGE SCALE GENOMIC DNA]</scope>
    <source>
        <strain evidence="3 4">NEAU-A12</strain>
    </source>
</reference>
<dbReference type="Proteomes" id="UP001241758">
    <property type="component" value="Unassembled WGS sequence"/>
</dbReference>
<accession>A0ABT6X1Y8</accession>
<dbReference type="EMBL" id="JASCTH010000068">
    <property type="protein sequence ID" value="MDI6106005.1"/>
    <property type="molecule type" value="Genomic_DNA"/>
</dbReference>
<feature type="domain" description="Phage shock protein PspC N-terminal" evidence="2">
    <location>
        <begin position="7"/>
        <end position="62"/>
    </location>
</feature>
<evidence type="ECO:0000256" key="1">
    <source>
        <dbReference type="SAM" id="Phobius"/>
    </source>
</evidence>